<name>A0A1M6GRG7_9BACE</name>
<evidence type="ECO:0000313" key="2">
    <source>
        <dbReference type="Proteomes" id="UP000184192"/>
    </source>
</evidence>
<dbReference type="Proteomes" id="UP000184192">
    <property type="component" value="Unassembled WGS sequence"/>
</dbReference>
<sequence>MLYSSNREISGYVKMSWRLTELFTTYPATT</sequence>
<protein>
    <submittedName>
        <fullName evidence="1">Uncharacterized protein</fullName>
    </submittedName>
</protein>
<dbReference type="AlphaFoldDB" id="A0A1M6GRG7"/>
<keyword evidence="2" id="KW-1185">Reference proteome</keyword>
<reference evidence="2" key="1">
    <citation type="submission" date="2016-11" db="EMBL/GenBank/DDBJ databases">
        <authorList>
            <person name="Varghese N."/>
            <person name="Submissions S."/>
        </authorList>
    </citation>
    <scope>NUCLEOTIDE SEQUENCE [LARGE SCALE GENOMIC DNA]</scope>
    <source>
        <strain evidence="2">DSM 26884</strain>
    </source>
</reference>
<evidence type="ECO:0000313" key="1">
    <source>
        <dbReference type="EMBL" id="SHJ12512.1"/>
    </source>
</evidence>
<organism evidence="1 2">
    <name type="scientific">Bacteroides stercorirosoris</name>
    <dbReference type="NCBI Taxonomy" id="871324"/>
    <lineage>
        <taxon>Bacteria</taxon>
        <taxon>Pseudomonadati</taxon>
        <taxon>Bacteroidota</taxon>
        <taxon>Bacteroidia</taxon>
        <taxon>Bacteroidales</taxon>
        <taxon>Bacteroidaceae</taxon>
        <taxon>Bacteroides</taxon>
    </lineage>
</organism>
<accession>A0A1M6GRG7</accession>
<proteinExistence type="predicted"/>
<dbReference type="EMBL" id="FQZN01000016">
    <property type="protein sequence ID" value="SHJ12512.1"/>
    <property type="molecule type" value="Genomic_DNA"/>
</dbReference>
<gene>
    <name evidence="1" type="ORF">SAMN05444350_11610</name>
</gene>